<sequence>MIQIDTNSPELGQVAPQGLRDNRADSNSEGSAEFAQIWSEYSEESHDLEVEDAEALPLPHPVEFRLSESERIQTTQPPEDGVLSLQAKTQNDPSTPKHSETLQKPSGGLISELAGPDAVESPEVGEQFVAPPVRSETAGVATPTANPIYPSTPPPHAEKTGVKSVAPLQSNIAPDSSATVSADMPFARENGTKFELLKRNLGTDQASFQKIEHDQNNNARTPIESAIKQAVQATETSVKPRGQVTTSTHTPTDRLPAPDAKQAPLQTDATIPTPVPPPSQERSLAPQSVAKPNLSIPSMETPNALNTEPLFPVSTGILETELTSPQSPQSPQVNAANVSTATTSTSQSIASHVASQVAATIVQSSNSTTEILLNPEELGRVRISLTNGEAGMTVNILSERPETTDLMRRNIEHLARELREMGYENPSFTFGEQPSGSNGTWNDEHQEPAPENPNDTSKPPVPSMRVTLTGGLDLKL</sequence>
<dbReference type="CDD" id="cd17470">
    <property type="entry name" value="T3SS_Flik_C"/>
    <property type="match status" value="1"/>
</dbReference>
<dbReference type="STRING" id="1458307.OSB_33020"/>
<name>A0A0K0YA61_9RHOB</name>
<dbReference type="KEGG" id="otm:OSB_33020"/>
<dbReference type="RefSeq" id="WP_049835967.1">
    <property type="nucleotide sequence ID" value="NZ_CP012160.1"/>
</dbReference>
<keyword evidence="3" id="KW-0282">Flagellum</keyword>
<gene>
    <name evidence="3" type="ORF">OSB_33020</name>
</gene>
<evidence type="ECO:0000256" key="1">
    <source>
        <dbReference type="SAM" id="MobiDB-lite"/>
    </source>
</evidence>
<keyword evidence="4" id="KW-1185">Reference proteome</keyword>
<feature type="domain" description="Flagellar hook-length control protein-like C-terminal" evidence="2">
    <location>
        <begin position="363"/>
        <end position="437"/>
    </location>
</feature>
<feature type="compositionally biased region" description="Polar residues" evidence="1">
    <location>
        <begin position="1"/>
        <end position="10"/>
    </location>
</feature>
<evidence type="ECO:0000313" key="3">
    <source>
        <dbReference type="EMBL" id="AKS47815.1"/>
    </source>
</evidence>
<feature type="compositionally biased region" description="Polar residues" evidence="1">
    <location>
        <begin position="231"/>
        <end position="250"/>
    </location>
</feature>
<dbReference type="Pfam" id="PF02120">
    <property type="entry name" value="Flg_hook"/>
    <property type="match status" value="1"/>
</dbReference>
<dbReference type="AlphaFoldDB" id="A0A0K0YA61"/>
<dbReference type="Proteomes" id="UP000067444">
    <property type="component" value="Chromosome"/>
</dbReference>
<evidence type="ECO:0000259" key="2">
    <source>
        <dbReference type="Pfam" id="PF02120"/>
    </source>
</evidence>
<feature type="compositionally biased region" description="Basic and acidic residues" evidence="1">
    <location>
        <begin position="62"/>
        <end position="71"/>
    </location>
</feature>
<keyword evidence="3" id="KW-0969">Cilium</keyword>
<dbReference type="OrthoDB" id="7203912at2"/>
<dbReference type="InterPro" id="IPR038610">
    <property type="entry name" value="FliK-like_C_sf"/>
</dbReference>
<reference evidence="3 4" key="1">
    <citation type="journal article" date="2015" name="Genome Announc.">
        <title>Closed Genome Sequence of Octadecabacter temperatus SB1, the First Mesophilic Species of the Genus Octadecabacter.</title>
        <authorList>
            <person name="Voget S."/>
            <person name="Billerbeck S."/>
            <person name="Simon M."/>
            <person name="Daniel R."/>
        </authorList>
    </citation>
    <scope>NUCLEOTIDE SEQUENCE [LARGE SCALE GENOMIC DNA]</scope>
    <source>
        <strain evidence="3 4">SB1</strain>
    </source>
</reference>
<dbReference type="Gene3D" id="3.30.750.140">
    <property type="match status" value="1"/>
</dbReference>
<feature type="region of interest" description="Disordered" evidence="1">
    <location>
        <begin position="423"/>
        <end position="476"/>
    </location>
</feature>
<dbReference type="InterPro" id="IPR021136">
    <property type="entry name" value="Flagellar_hook_control-like_C"/>
</dbReference>
<feature type="region of interest" description="Disordered" evidence="1">
    <location>
        <begin position="211"/>
        <end position="287"/>
    </location>
</feature>
<feature type="region of interest" description="Disordered" evidence="1">
    <location>
        <begin position="1"/>
        <end position="161"/>
    </location>
</feature>
<feature type="compositionally biased region" description="Polar residues" evidence="1">
    <location>
        <begin position="426"/>
        <end position="441"/>
    </location>
</feature>
<keyword evidence="3" id="KW-0966">Cell projection</keyword>
<organism evidence="3 4">
    <name type="scientific">Octadecabacter temperatus</name>
    <dbReference type="NCBI Taxonomy" id="1458307"/>
    <lineage>
        <taxon>Bacteria</taxon>
        <taxon>Pseudomonadati</taxon>
        <taxon>Pseudomonadota</taxon>
        <taxon>Alphaproteobacteria</taxon>
        <taxon>Rhodobacterales</taxon>
        <taxon>Roseobacteraceae</taxon>
        <taxon>Octadecabacter</taxon>
    </lineage>
</organism>
<protein>
    <submittedName>
        <fullName evidence="3">Flagellar hook-length control protein FliK</fullName>
    </submittedName>
</protein>
<dbReference type="EMBL" id="CP012160">
    <property type="protein sequence ID" value="AKS47815.1"/>
    <property type="molecule type" value="Genomic_DNA"/>
</dbReference>
<proteinExistence type="predicted"/>
<accession>A0A0K0YA61</accession>
<evidence type="ECO:0000313" key="4">
    <source>
        <dbReference type="Proteomes" id="UP000067444"/>
    </source>
</evidence>